<organism evidence="5 6">
    <name type="scientific">Mesorhabditis belari</name>
    <dbReference type="NCBI Taxonomy" id="2138241"/>
    <lineage>
        <taxon>Eukaryota</taxon>
        <taxon>Metazoa</taxon>
        <taxon>Ecdysozoa</taxon>
        <taxon>Nematoda</taxon>
        <taxon>Chromadorea</taxon>
        <taxon>Rhabditida</taxon>
        <taxon>Rhabditina</taxon>
        <taxon>Rhabditomorpha</taxon>
        <taxon>Rhabditoidea</taxon>
        <taxon>Rhabditidae</taxon>
        <taxon>Mesorhabditinae</taxon>
        <taxon>Mesorhabditis</taxon>
    </lineage>
</organism>
<evidence type="ECO:0000256" key="1">
    <source>
        <dbReference type="ARBA" id="ARBA00004167"/>
    </source>
</evidence>
<dbReference type="InterPro" id="IPR009644">
    <property type="entry name" value="FKTN/MNN4/W02B3.4-1"/>
</dbReference>
<dbReference type="GO" id="GO:0016020">
    <property type="term" value="C:membrane"/>
    <property type="evidence" value="ECO:0007669"/>
    <property type="project" value="UniProtKB-SubCell"/>
</dbReference>
<evidence type="ECO:0000256" key="4">
    <source>
        <dbReference type="ARBA" id="ARBA00023136"/>
    </source>
</evidence>
<dbReference type="PANTHER" id="PTHR15407">
    <property type="entry name" value="FUKUTIN-RELATED"/>
    <property type="match status" value="1"/>
</dbReference>
<accession>A0AAF3F689</accession>
<protein>
    <recommendedName>
        <fullName evidence="7">Fukutin</fullName>
    </recommendedName>
</protein>
<evidence type="ECO:0008006" key="7">
    <source>
        <dbReference type="Google" id="ProtNLM"/>
    </source>
</evidence>
<keyword evidence="4" id="KW-0472">Membrane</keyword>
<evidence type="ECO:0000313" key="6">
    <source>
        <dbReference type="WBParaSite" id="MBELARI_LOCUS2281"/>
    </source>
</evidence>
<dbReference type="Proteomes" id="UP000887575">
    <property type="component" value="Unassembled WGS sequence"/>
</dbReference>
<name>A0AAF3F689_9BILA</name>
<dbReference type="WBParaSite" id="MBELARI_LOCUS2281">
    <property type="protein sequence ID" value="MBELARI_LOCUS2281"/>
    <property type="gene ID" value="MBELARI_LOCUS2281"/>
</dbReference>
<proteinExistence type="predicted"/>
<keyword evidence="2" id="KW-0812">Transmembrane</keyword>
<reference evidence="6" key="1">
    <citation type="submission" date="2024-02" db="UniProtKB">
        <authorList>
            <consortium name="WormBaseParasite"/>
        </authorList>
    </citation>
    <scope>IDENTIFICATION</scope>
</reference>
<keyword evidence="5" id="KW-1185">Reference proteome</keyword>
<dbReference type="AlphaFoldDB" id="A0AAF3F689"/>
<keyword evidence="3" id="KW-1133">Transmembrane helix</keyword>
<evidence type="ECO:0000256" key="3">
    <source>
        <dbReference type="ARBA" id="ARBA00022989"/>
    </source>
</evidence>
<evidence type="ECO:0000256" key="2">
    <source>
        <dbReference type="ARBA" id="ARBA00022692"/>
    </source>
</evidence>
<evidence type="ECO:0000313" key="5">
    <source>
        <dbReference type="Proteomes" id="UP000887575"/>
    </source>
</evidence>
<dbReference type="PANTHER" id="PTHR15407:SF28">
    <property type="entry name" value="RIBITOL-5-PHOSPHATE TRANSFERASE FKTN"/>
    <property type="match status" value="1"/>
</dbReference>
<comment type="subcellular location">
    <subcellularLocation>
        <location evidence="1">Membrane</location>
        <topology evidence="1">Single-pass membrane protein</topology>
    </subcellularLocation>
</comment>
<sequence length="330" mass="38838">MKYTSTKTALFCRKEFLRIAAQSHEIHENELQGYLAVNPFTKPIHRDYFEIDMNGEIYLMPRSSFQRKGHVFYPINYTIHSKIWRFGKKIDCLNLAVNRSTTDSRRKIALIDVEKLADLRDLFIKYGAIPILMDGTLLGWYRECSIIPHTKDVDIAIFEEDFPFILGETLPSLNLTWLYRDAILGRPNDNYILKLKIYGQTSFIVDTYAMYLDEKENVSFTTAFDSADFAKLKTTYPRLDTLCAVDLLNHIFHAPCNTIDYLLVEFGSNWTDDRPSNKYHWRNAPLNTKTYGYFNKSEKSEIMRIFNEYPRQRKYKRNKPVTEVKFKFPG</sequence>